<feature type="non-terminal residue" evidence="1">
    <location>
        <position position="45"/>
    </location>
</feature>
<dbReference type="AlphaFoldDB" id="A0A5J4PL59"/>
<reference evidence="1" key="1">
    <citation type="submission" date="2019-03" db="EMBL/GenBank/DDBJ databases">
        <title>Single cell metagenomics reveals metabolic interactions within the superorganism composed of flagellate Streblomastix strix and complex community of Bacteroidetes bacteria on its surface.</title>
        <authorList>
            <person name="Treitli S.C."/>
            <person name="Kolisko M."/>
            <person name="Husnik F."/>
            <person name="Keeling P."/>
            <person name="Hampl V."/>
        </authorList>
    </citation>
    <scope>NUCLEOTIDE SEQUENCE</scope>
    <source>
        <strain evidence="1">STM</strain>
    </source>
</reference>
<name>A0A5J4PL59_9ZZZZ</name>
<accession>A0A5J4PL59</accession>
<comment type="caution">
    <text evidence="1">The sequence shown here is derived from an EMBL/GenBank/DDBJ whole genome shotgun (WGS) entry which is preliminary data.</text>
</comment>
<sequence length="45" mass="5615">MLGDKIYKIRFLFCKKKESYFCFYKILGFYPRNLRIYEEALLHKS</sequence>
<protein>
    <submittedName>
        <fullName evidence="1">Uncharacterized protein</fullName>
    </submittedName>
</protein>
<organism evidence="1">
    <name type="scientific">termite gut metagenome</name>
    <dbReference type="NCBI Taxonomy" id="433724"/>
    <lineage>
        <taxon>unclassified sequences</taxon>
        <taxon>metagenomes</taxon>
        <taxon>organismal metagenomes</taxon>
    </lineage>
</organism>
<evidence type="ECO:0000313" key="1">
    <source>
        <dbReference type="EMBL" id="KAA6309269.1"/>
    </source>
</evidence>
<proteinExistence type="predicted"/>
<gene>
    <name evidence="1" type="ORF">EZS27_039200</name>
</gene>
<dbReference type="EMBL" id="SNRY01008031">
    <property type="protein sequence ID" value="KAA6309269.1"/>
    <property type="molecule type" value="Genomic_DNA"/>
</dbReference>